<gene>
    <name evidence="1" type="ORF">LTS18_014305</name>
</gene>
<evidence type="ECO:0000313" key="2">
    <source>
        <dbReference type="Proteomes" id="UP001186974"/>
    </source>
</evidence>
<comment type="caution">
    <text evidence="1">The sequence shown here is derived from an EMBL/GenBank/DDBJ whole genome shotgun (WGS) entry which is preliminary data.</text>
</comment>
<evidence type="ECO:0000313" key="1">
    <source>
        <dbReference type="EMBL" id="KAK3064994.1"/>
    </source>
</evidence>
<accession>A0ACC3DC93</accession>
<keyword evidence="2" id="KW-1185">Reference proteome</keyword>
<name>A0ACC3DC93_9PEZI</name>
<dbReference type="Proteomes" id="UP001186974">
    <property type="component" value="Unassembled WGS sequence"/>
</dbReference>
<protein>
    <submittedName>
        <fullName evidence="1">Uncharacterized protein</fullName>
    </submittedName>
</protein>
<dbReference type="EMBL" id="JAWDJW010006379">
    <property type="protein sequence ID" value="KAK3064994.1"/>
    <property type="molecule type" value="Genomic_DNA"/>
</dbReference>
<organism evidence="1 2">
    <name type="scientific">Coniosporium uncinatum</name>
    <dbReference type="NCBI Taxonomy" id="93489"/>
    <lineage>
        <taxon>Eukaryota</taxon>
        <taxon>Fungi</taxon>
        <taxon>Dikarya</taxon>
        <taxon>Ascomycota</taxon>
        <taxon>Pezizomycotina</taxon>
        <taxon>Dothideomycetes</taxon>
        <taxon>Dothideomycetes incertae sedis</taxon>
        <taxon>Coniosporium</taxon>
    </lineage>
</organism>
<proteinExistence type="predicted"/>
<sequence>MEVIQDTKDIMAYFEATFPATSNATVPPVGRGLMHAILPPTPKRAFAASVLELLADEWLLLQAMYWRWGDGVHDVPAFNAQLSFLEYEFGRTSTSADPAASTKKIREVGHTRLQRFKGSLPGLGITPETSPALREQFDRLLAAMETHFEQQPFLLGKTITLVDFAWFGPFYAHLGRDPIPSAMIKMRAPRTWEWIERVGGLGRNHGQGVQRWAGGSLVDEYAEGVKAQHKEGDSVPDTLSEVVGFLLKDYLRVLRQTVRTAKAYVSEQRRSGSTVSTKLPRALGHCKVLLSRKDGSEADGQKLTSTHSLWALQRILDKTCRTQEQQQAAHGWLESVGGSDLTELWEGLSSDWRDSGYHIAREENQLVATAGEGVGAKL</sequence>
<reference evidence="1" key="1">
    <citation type="submission" date="2024-09" db="EMBL/GenBank/DDBJ databases">
        <title>Black Yeasts Isolated from many extreme environments.</title>
        <authorList>
            <person name="Coleine C."/>
            <person name="Stajich J.E."/>
            <person name="Selbmann L."/>
        </authorList>
    </citation>
    <scope>NUCLEOTIDE SEQUENCE</scope>
    <source>
        <strain evidence="1">CCFEE 5737</strain>
    </source>
</reference>